<protein>
    <submittedName>
        <fullName evidence="7">Iron-siderophore ABC transporter substrate-binding protein</fullName>
    </submittedName>
</protein>
<dbReference type="PROSITE" id="PS50983">
    <property type="entry name" value="FE_B12_PBP"/>
    <property type="match status" value="1"/>
</dbReference>
<keyword evidence="8" id="KW-1185">Reference proteome</keyword>
<feature type="chain" id="PRO_5038642901" evidence="5">
    <location>
        <begin position="23"/>
        <end position="349"/>
    </location>
</feature>
<dbReference type="Proteomes" id="UP000312032">
    <property type="component" value="Unassembled WGS sequence"/>
</dbReference>
<comment type="caution">
    <text evidence="7">The sequence shown here is derived from an EMBL/GenBank/DDBJ whole genome shotgun (WGS) entry which is preliminary data.</text>
</comment>
<gene>
    <name evidence="7" type="ORF">FHE74_04505</name>
</gene>
<evidence type="ECO:0000313" key="7">
    <source>
        <dbReference type="EMBL" id="TNL98466.1"/>
    </source>
</evidence>
<evidence type="ECO:0000313" key="8">
    <source>
        <dbReference type="Proteomes" id="UP000312032"/>
    </source>
</evidence>
<dbReference type="PROSITE" id="PS51257">
    <property type="entry name" value="PROKAR_LIPOPROTEIN"/>
    <property type="match status" value="1"/>
</dbReference>
<evidence type="ECO:0000259" key="6">
    <source>
        <dbReference type="PROSITE" id="PS50983"/>
    </source>
</evidence>
<reference evidence="7 8" key="1">
    <citation type="submission" date="2019-06" db="EMBL/GenBank/DDBJ databases">
        <authorList>
            <person name="Li J."/>
        </authorList>
    </citation>
    <scope>NUCLEOTIDE SEQUENCE [LARGE SCALE GENOMIC DNA]</scope>
    <source>
        <strain evidence="7 8">LMG 28165</strain>
    </source>
</reference>
<dbReference type="PANTHER" id="PTHR30532:SF24">
    <property type="entry name" value="FERRIC ENTEROBACTIN-BINDING PERIPLASMIC PROTEIN FEPB"/>
    <property type="match status" value="1"/>
</dbReference>
<organism evidence="7 8">
    <name type="scientific">Corynebacterium tapiri</name>
    <dbReference type="NCBI Taxonomy" id="1448266"/>
    <lineage>
        <taxon>Bacteria</taxon>
        <taxon>Bacillati</taxon>
        <taxon>Actinomycetota</taxon>
        <taxon>Actinomycetes</taxon>
        <taxon>Mycobacteriales</taxon>
        <taxon>Corynebacteriaceae</taxon>
        <taxon>Corynebacterium</taxon>
    </lineage>
</organism>
<dbReference type="InterPro" id="IPR051313">
    <property type="entry name" value="Bact_iron-sidero_bind"/>
</dbReference>
<dbReference type="EMBL" id="VDHJ01000005">
    <property type="protein sequence ID" value="TNL98466.1"/>
    <property type="molecule type" value="Genomic_DNA"/>
</dbReference>
<evidence type="ECO:0000256" key="2">
    <source>
        <dbReference type="ARBA" id="ARBA00008814"/>
    </source>
</evidence>
<dbReference type="Pfam" id="PF01497">
    <property type="entry name" value="Peripla_BP_2"/>
    <property type="match status" value="1"/>
</dbReference>
<comment type="subcellular location">
    <subcellularLocation>
        <location evidence="1">Cell envelope</location>
    </subcellularLocation>
</comment>
<feature type="signal peptide" evidence="5">
    <location>
        <begin position="1"/>
        <end position="22"/>
    </location>
</feature>
<evidence type="ECO:0000256" key="5">
    <source>
        <dbReference type="SAM" id="SignalP"/>
    </source>
</evidence>
<feature type="domain" description="Fe/B12 periplasmic-binding" evidence="6">
    <location>
        <begin position="63"/>
        <end position="347"/>
    </location>
</feature>
<dbReference type="CDD" id="cd01146">
    <property type="entry name" value="FhuD"/>
    <property type="match status" value="1"/>
</dbReference>
<keyword evidence="3" id="KW-0813">Transport</keyword>
<keyword evidence="4 5" id="KW-0732">Signal</keyword>
<dbReference type="PANTHER" id="PTHR30532">
    <property type="entry name" value="IRON III DICITRATE-BINDING PERIPLASMIC PROTEIN"/>
    <property type="match status" value="1"/>
</dbReference>
<dbReference type="GO" id="GO:1901678">
    <property type="term" value="P:iron coordination entity transport"/>
    <property type="evidence" value="ECO:0007669"/>
    <property type="project" value="UniProtKB-ARBA"/>
</dbReference>
<evidence type="ECO:0000256" key="3">
    <source>
        <dbReference type="ARBA" id="ARBA00022448"/>
    </source>
</evidence>
<dbReference type="GO" id="GO:0030288">
    <property type="term" value="C:outer membrane-bounded periplasmic space"/>
    <property type="evidence" value="ECO:0007669"/>
    <property type="project" value="TreeGrafter"/>
</dbReference>
<dbReference type="InterPro" id="IPR002491">
    <property type="entry name" value="ABC_transptr_periplasmic_BD"/>
</dbReference>
<dbReference type="AlphaFoldDB" id="A0A5C4U4H3"/>
<evidence type="ECO:0000256" key="4">
    <source>
        <dbReference type="ARBA" id="ARBA00022729"/>
    </source>
</evidence>
<sequence length="349" mass="36793">MTTPYRRILAATIAASAALTLAACSGNEPATNTSAHNSSEQGALPTTIHHAFGETTIETAPERVAAVGWGNNEVPLALGITPVGMTKASFGDDDGDGILPWAEDKIAELGGETPVLFDETDGLPFEAIAGTKPDVILASYSGITEDDYKTLSKIAPVIAYPEKPWSTPLNTSIEMNSAALGKAEEGKKLTEDIHTDVDNALAKHPELKDANVLFTSFGATANNSTLGFYVTEDPRAGFLKDAGIGVPKVVEEASKDADTFWVERSTERPEDFADVDLIVSYGSNDPAENQKTLEGMQADPLLSKIPAIRDGHVAFLGEGPVAASASPSTLGTPWGVDKYFSILSEALNK</sequence>
<dbReference type="OrthoDB" id="1846031at2"/>
<proteinExistence type="inferred from homology"/>
<comment type="similarity">
    <text evidence="2">Belongs to the bacterial solute-binding protein 8 family.</text>
</comment>
<dbReference type="RefSeq" id="WP_139465311.1">
    <property type="nucleotide sequence ID" value="NZ_VDHJ01000005.1"/>
</dbReference>
<accession>A0A5C4U4H3</accession>
<evidence type="ECO:0000256" key="1">
    <source>
        <dbReference type="ARBA" id="ARBA00004196"/>
    </source>
</evidence>
<dbReference type="SUPFAM" id="SSF53807">
    <property type="entry name" value="Helical backbone' metal receptor"/>
    <property type="match status" value="1"/>
</dbReference>
<dbReference type="Gene3D" id="3.40.50.1980">
    <property type="entry name" value="Nitrogenase molybdenum iron protein domain"/>
    <property type="match status" value="2"/>
</dbReference>
<name>A0A5C4U4H3_9CORY</name>